<dbReference type="AlphaFoldDB" id="A0A367K708"/>
<protein>
    <submittedName>
        <fullName evidence="1">Uncharacterized protein</fullName>
    </submittedName>
</protein>
<proteinExistence type="predicted"/>
<name>A0A367K708_RHIAZ</name>
<dbReference type="Proteomes" id="UP000252139">
    <property type="component" value="Unassembled WGS sequence"/>
</dbReference>
<keyword evidence="2" id="KW-1185">Reference proteome</keyword>
<comment type="caution">
    <text evidence="1">The sequence shown here is derived from an EMBL/GenBank/DDBJ whole genome shotgun (WGS) entry which is preliminary data.</text>
</comment>
<sequence length="69" mass="7983">MSVLLNIEYFRLDYRPYSIWHSIDILATQVLIEVASLLFDSFPYILSILGIYTFSKIDALTRLCTPPIV</sequence>
<evidence type="ECO:0000313" key="1">
    <source>
        <dbReference type="EMBL" id="RCH97621.1"/>
    </source>
</evidence>
<dbReference type="EMBL" id="PJQL01000262">
    <property type="protein sequence ID" value="RCH97621.1"/>
    <property type="molecule type" value="Genomic_DNA"/>
</dbReference>
<organism evidence="1 2">
    <name type="scientific">Rhizopus azygosporus</name>
    <name type="common">Rhizopus microsporus var. azygosporus</name>
    <dbReference type="NCBI Taxonomy" id="86630"/>
    <lineage>
        <taxon>Eukaryota</taxon>
        <taxon>Fungi</taxon>
        <taxon>Fungi incertae sedis</taxon>
        <taxon>Mucoromycota</taxon>
        <taxon>Mucoromycotina</taxon>
        <taxon>Mucoromycetes</taxon>
        <taxon>Mucorales</taxon>
        <taxon>Mucorineae</taxon>
        <taxon>Rhizopodaceae</taxon>
        <taxon>Rhizopus</taxon>
    </lineage>
</organism>
<evidence type="ECO:0000313" key="2">
    <source>
        <dbReference type="Proteomes" id="UP000252139"/>
    </source>
</evidence>
<accession>A0A367K708</accession>
<reference evidence="1 2" key="1">
    <citation type="journal article" date="2018" name="G3 (Bethesda)">
        <title>Phylogenetic and Phylogenomic Definition of Rhizopus Species.</title>
        <authorList>
            <person name="Gryganskyi A.P."/>
            <person name="Golan J."/>
            <person name="Dolatabadi S."/>
            <person name="Mondo S."/>
            <person name="Robb S."/>
            <person name="Idnurm A."/>
            <person name="Muszewska A."/>
            <person name="Steczkiewicz K."/>
            <person name="Masonjones S."/>
            <person name="Liao H.L."/>
            <person name="Gajdeczka M.T."/>
            <person name="Anike F."/>
            <person name="Vuek A."/>
            <person name="Anishchenko I.M."/>
            <person name="Voigt K."/>
            <person name="de Hoog G.S."/>
            <person name="Smith M.E."/>
            <person name="Heitman J."/>
            <person name="Vilgalys R."/>
            <person name="Stajich J.E."/>
        </authorList>
    </citation>
    <scope>NUCLEOTIDE SEQUENCE [LARGE SCALE GENOMIC DNA]</scope>
    <source>
        <strain evidence="1 2">CBS 357.93</strain>
    </source>
</reference>
<gene>
    <name evidence="1" type="ORF">CU097_012301</name>
</gene>